<evidence type="ECO:0008006" key="4">
    <source>
        <dbReference type="Google" id="ProtNLM"/>
    </source>
</evidence>
<dbReference type="Proteomes" id="UP001374893">
    <property type="component" value="Chromosome"/>
</dbReference>
<evidence type="ECO:0000313" key="2">
    <source>
        <dbReference type="EMBL" id="BCX49334.1"/>
    </source>
</evidence>
<feature type="transmembrane region" description="Helical" evidence="1">
    <location>
        <begin position="27"/>
        <end position="47"/>
    </location>
</feature>
<evidence type="ECO:0000256" key="1">
    <source>
        <dbReference type="SAM" id="Phobius"/>
    </source>
</evidence>
<reference evidence="2 3" key="1">
    <citation type="submission" date="2021-06" db="EMBL/GenBank/DDBJ databases">
        <title>Complete genome of Haloferula helveola possessing various polysaccharide degrading enzymes.</title>
        <authorList>
            <person name="Takami H."/>
            <person name="Huang C."/>
            <person name="Hamasaki K."/>
        </authorList>
    </citation>
    <scope>NUCLEOTIDE SEQUENCE [LARGE SCALE GENOMIC DNA]</scope>
    <source>
        <strain evidence="2 3">CN-1</strain>
    </source>
</reference>
<protein>
    <recommendedName>
        <fullName evidence="4">CcmD family protein</fullName>
    </recommendedName>
</protein>
<keyword evidence="1" id="KW-0472">Membrane</keyword>
<accession>A0ABM7RPR7</accession>
<organism evidence="2 3">
    <name type="scientific">Haloferula helveola</name>
    <dbReference type="NCBI Taxonomy" id="490095"/>
    <lineage>
        <taxon>Bacteria</taxon>
        <taxon>Pseudomonadati</taxon>
        <taxon>Verrucomicrobiota</taxon>
        <taxon>Verrucomicrobiia</taxon>
        <taxon>Verrucomicrobiales</taxon>
        <taxon>Verrucomicrobiaceae</taxon>
        <taxon>Haloferula</taxon>
    </lineage>
</organism>
<evidence type="ECO:0000313" key="3">
    <source>
        <dbReference type="Proteomes" id="UP001374893"/>
    </source>
</evidence>
<dbReference type="EMBL" id="AP024702">
    <property type="protein sequence ID" value="BCX49334.1"/>
    <property type="molecule type" value="Genomic_DNA"/>
</dbReference>
<proteinExistence type="predicted"/>
<keyword evidence="1" id="KW-1133">Transmembrane helix</keyword>
<gene>
    <name evidence="2" type="ORF">HAHE_32420</name>
</gene>
<sequence>MTMPSIIACATCANNFADNGPNAAGWSILFMLGVIVLMMTGVAFFMIRIALRSRNSLDPELRDDFETAAVQSH</sequence>
<keyword evidence="1" id="KW-0812">Transmembrane</keyword>
<keyword evidence="3" id="KW-1185">Reference proteome</keyword>
<name>A0ABM7RPR7_9BACT</name>